<keyword evidence="3" id="KW-1185">Reference proteome</keyword>
<dbReference type="KEGG" id="pbj:VN24_04335"/>
<dbReference type="AlphaFoldDB" id="A0A0D5NGE0"/>
<protein>
    <recommendedName>
        <fullName evidence="1">Transposase IS4-like domain-containing protein</fullName>
    </recommendedName>
</protein>
<accession>A0A0D5NGE0</accession>
<dbReference type="GO" id="GO:0003677">
    <property type="term" value="F:DNA binding"/>
    <property type="evidence" value="ECO:0007669"/>
    <property type="project" value="InterPro"/>
</dbReference>
<dbReference type="InterPro" id="IPR002559">
    <property type="entry name" value="Transposase_11"/>
</dbReference>
<dbReference type="Proteomes" id="UP000032633">
    <property type="component" value="Chromosome"/>
</dbReference>
<organism evidence="2 3">
    <name type="scientific">Paenibacillus beijingensis</name>
    <dbReference type="NCBI Taxonomy" id="1126833"/>
    <lineage>
        <taxon>Bacteria</taxon>
        <taxon>Bacillati</taxon>
        <taxon>Bacillota</taxon>
        <taxon>Bacilli</taxon>
        <taxon>Bacillales</taxon>
        <taxon>Paenibacillaceae</taxon>
        <taxon>Paenibacillus</taxon>
    </lineage>
</organism>
<evidence type="ECO:0000313" key="2">
    <source>
        <dbReference type="EMBL" id="AJY73983.1"/>
    </source>
</evidence>
<feature type="domain" description="Transposase IS4-like" evidence="1">
    <location>
        <begin position="70"/>
        <end position="234"/>
    </location>
</feature>
<dbReference type="GO" id="GO:0004803">
    <property type="term" value="F:transposase activity"/>
    <property type="evidence" value="ECO:0007669"/>
    <property type="project" value="InterPro"/>
</dbReference>
<sequence length="291" mass="34202">MDQLDFHFSHDEGKGVWSHCIVTTHVVAENRSYAWDFRPYVRESYCEQHQLPFKSKNELAVEMITVFPAAEDESVYVLMDSWYTSQKMLDACNARGFHVIAAVKANRKVCIAGVRISISEFSAQYVRNEDLRSVTVESKRYRVYAYEGPLAETENVCVLLSWEEKFDHARTPFCVLSTHSGLDLVTILAYYRLRWHIETGYRYFKELLGFDQYQLLSFQGISRFWAIQFLVQNLLESQRHEWSSGQSMMTLGDVVRRFRHEHMGQMILYVYEQALQNKPLFDILRDLKRSA</sequence>
<dbReference type="Gene3D" id="3.90.350.10">
    <property type="entry name" value="Transposase Inhibitor Protein From Tn5, Chain A, domain 1"/>
    <property type="match status" value="1"/>
</dbReference>
<dbReference type="EMBL" id="CP011058">
    <property type="protein sequence ID" value="AJY73983.1"/>
    <property type="molecule type" value="Genomic_DNA"/>
</dbReference>
<dbReference type="HOGENOM" id="CLU_055577_0_1_9"/>
<dbReference type="PATRIC" id="fig|1126833.4.peg.951"/>
<gene>
    <name evidence="2" type="ORF">VN24_04335</name>
</gene>
<dbReference type="SUPFAM" id="SSF53098">
    <property type="entry name" value="Ribonuclease H-like"/>
    <property type="match status" value="1"/>
</dbReference>
<evidence type="ECO:0000259" key="1">
    <source>
        <dbReference type="Pfam" id="PF01609"/>
    </source>
</evidence>
<dbReference type="Pfam" id="PF01609">
    <property type="entry name" value="DDE_Tnp_1"/>
    <property type="match status" value="1"/>
</dbReference>
<reference evidence="2 3" key="1">
    <citation type="journal article" date="2015" name="J. Biotechnol.">
        <title>Complete genome sequence of Paenibacillus beijingensis 7188(T) (=DSM 24997(T)), a novel rhizobacterium from jujube garden soil.</title>
        <authorList>
            <person name="Kwak Y."/>
            <person name="Shin J.H."/>
        </authorList>
    </citation>
    <scope>NUCLEOTIDE SEQUENCE [LARGE SCALE GENOMIC DNA]</scope>
    <source>
        <strain evidence="2 3">DSM 24997</strain>
    </source>
</reference>
<dbReference type="STRING" id="1126833.VN24_04335"/>
<dbReference type="GO" id="GO:0006313">
    <property type="term" value="P:DNA transposition"/>
    <property type="evidence" value="ECO:0007669"/>
    <property type="project" value="InterPro"/>
</dbReference>
<name>A0A0D5NGE0_9BACL</name>
<proteinExistence type="predicted"/>
<reference evidence="3" key="2">
    <citation type="submission" date="2015-03" db="EMBL/GenBank/DDBJ databases">
        <title>Genome sequence of Paenibacillus beijingensis strain DSM 24997T.</title>
        <authorList>
            <person name="Kwak Y."/>
            <person name="Shin J.-H."/>
        </authorList>
    </citation>
    <scope>NUCLEOTIDE SEQUENCE [LARGE SCALE GENOMIC DNA]</scope>
    <source>
        <strain evidence="3">DSM 24997</strain>
    </source>
</reference>
<dbReference type="InterPro" id="IPR012337">
    <property type="entry name" value="RNaseH-like_sf"/>
</dbReference>
<evidence type="ECO:0000313" key="3">
    <source>
        <dbReference type="Proteomes" id="UP000032633"/>
    </source>
</evidence>